<dbReference type="PANTHER" id="PTHR34853">
    <property type="match status" value="1"/>
</dbReference>
<evidence type="ECO:0000313" key="2">
    <source>
        <dbReference type="Proteomes" id="UP000076584"/>
    </source>
</evidence>
<dbReference type="GO" id="GO:0016042">
    <property type="term" value="P:lipid catabolic process"/>
    <property type="evidence" value="ECO:0007669"/>
    <property type="project" value="InterPro"/>
</dbReference>
<organism evidence="1 2">
    <name type="scientific">Colletotrichum incanum</name>
    <name type="common">Soybean anthracnose fungus</name>
    <dbReference type="NCBI Taxonomy" id="1573173"/>
    <lineage>
        <taxon>Eukaryota</taxon>
        <taxon>Fungi</taxon>
        <taxon>Dikarya</taxon>
        <taxon>Ascomycota</taxon>
        <taxon>Pezizomycotina</taxon>
        <taxon>Sordariomycetes</taxon>
        <taxon>Hypocreomycetidae</taxon>
        <taxon>Glomerellales</taxon>
        <taxon>Glomerellaceae</taxon>
        <taxon>Colletotrichum</taxon>
        <taxon>Colletotrichum spaethianum species complex</taxon>
    </lineage>
</organism>
<dbReference type="SUPFAM" id="SSF53474">
    <property type="entry name" value="alpha/beta-Hydrolases"/>
    <property type="match status" value="1"/>
</dbReference>
<dbReference type="AlphaFoldDB" id="A0A162Q762"/>
<name>A0A162Q762_COLIC</name>
<keyword evidence="2" id="KW-1185">Reference proteome</keyword>
<keyword evidence="1" id="KW-0378">Hydrolase</keyword>
<dbReference type="STRING" id="1573173.A0A162Q762"/>
<accession>A0A162Q762</accession>
<dbReference type="PANTHER" id="PTHR34853:SF1">
    <property type="entry name" value="LIPASE 5"/>
    <property type="match status" value="1"/>
</dbReference>
<gene>
    <name evidence="1" type="ORF">CI238_04923</name>
</gene>
<sequence>MCIIGALDNSFLVFQQNQLSNLQSLLHSVSFETRLSLSLGIAFYGLTSALQAANFNFSREFAEANGCGEKCYQLIQLAKQADFGFVGTDFDFDFYATAHNFSRNSSVPGDLLKLAPLDPELLDVRAGTTVYRIQYVSRDIDGFSVPVTGFVALPVHPPKNNTYPLTAFAHGTVGAFRGCAPSSGPSLFDYNSWKLLIDRGFAVVATDYVGLGNNYTEHRYCTFPAHANDVYYSVIAARKVFGSVLSNEWMSVGHSQGGGAVWKLAETDLVRQSDGGKYLGTVSISPGIRLLDTAQEFMSKLAQDPKMRTWVLAAETPYLALALKRYRNGDYNMSILGKGMLQRMKIAEEAQLCTSGLMGLTMDLDLADLYSEEGAKASERLYKEFQEATAPSGGKSRNRSWWSKE</sequence>
<dbReference type="Gene3D" id="3.40.50.1820">
    <property type="entry name" value="alpha/beta hydrolase"/>
    <property type="match status" value="1"/>
</dbReference>
<dbReference type="Proteomes" id="UP000076584">
    <property type="component" value="Unassembled WGS sequence"/>
</dbReference>
<dbReference type="InterPro" id="IPR005152">
    <property type="entry name" value="Lipase_secreted"/>
</dbReference>
<dbReference type="EMBL" id="LFIW01000073">
    <property type="protein sequence ID" value="KZL88151.1"/>
    <property type="molecule type" value="Genomic_DNA"/>
</dbReference>
<proteinExistence type="predicted"/>
<comment type="caution">
    <text evidence="1">The sequence shown here is derived from an EMBL/GenBank/DDBJ whole genome shotgun (WGS) entry which is preliminary data.</text>
</comment>
<dbReference type="InterPro" id="IPR029058">
    <property type="entry name" value="AB_hydrolase_fold"/>
</dbReference>
<evidence type="ECO:0000313" key="1">
    <source>
        <dbReference type="EMBL" id="KZL88151.1"/>
    </source>
</evidence>
<dbReference type="GO" id="GO:0004806">
    <property type="term" value="F:triacylglycerol lipase activity"/>
    <property type="evidence" value="ECO:0007669"/>
    <property type="project" value="InterPro"/>
</dbReference>
<reference evidence="1 2" key="1">
    <citation type="submission" date="2015-06" db="EMBL/GenBank/DDBJ databases">
        <title>Survival trade-offs in plant roots during colonization by closely related pathogenic and mutualistic fungi.</title>
        <authorList>
            <person name="Hacquard S."/>
            <person name="Kracher B."/>
            <person name="Hiruma K."/>
            <person name="Weinman A."/>
            <person name="Muench P."/>
            <person name="Garrido Oter R."/>
            <person name="Ver Loren van Themaat E."/>
            <person name="Dallerey J.-F."/>
            <person name="Damm U."/>
            <person name="Henrissat B."/>
            <person name="Lespinet O."/>
            <person name="Thon M."/>
            <person name="Kemen E."/>
            <person name="McHardy A.C."/>
            <person name="Schulze-Lefert P."/>
            <person name="O'Connell R.J."/>
        </authorList>
    </citation>
    <scope>NUCLEOTIDE SEQUENCE [LARGE SCALE GENOMIC DNA]</scope>
    <source>
        <strain evidence="1 2">MAFF 238704</strain>
    </source>
</reference>
<protein>
    <submittedName>
        <fullName evidence="1">Lipase (Alpha beta-hydrolase fold family protein)</fullName>
    </submittedName>
</protein>